<accession>A0A9P7USI9</accession>
<dbReference type="PANTHER" id="PTHR48471">
    <property type="entry name" value="DDE TNP4 DOMAIN-CONTAINING PROTEIN"/>
    <property type="match status" value="1"/>
</dbReference>
<name>A0A9P7USI9_9AGAR</name>
<protein>
    <submittedName>
        <fullName evidence="1">Uncharacterized protein</fullName>
    </submittedName>
</protein>
<dbReference type="GeneID" id="66078243"/>
<keyword evidence="2" id="KW-1185">Reference proteome</keyword>
<evidence type="ECO:0000313" key="2">
    <source>
        <dbReference type="Proteomes" id="UP001049176"/>
    </source>
</evidence>
<dbReference type="EMBL" id="CM032185">
    <property type="protein sequence ID" value="KAG7092852.1"/>
    <property type="molecule type" value="Genomic_DNA"/>
</dbReference>
<proteinExistence type="predicted"/>
<comment type="caution">
    <text evidence="1">The sequence shown here is derived from an EMBL/GenBank/DDBJ whole genome shotgun (WGS) entry which is preliminary data.</text>
</comment>
<sequence length="145" mass="16249">MDRIPLLLLQDTEAEDNAQLQRLLLLGACTAGVIESEWERIQHRNPTRLYLTRPQLMPNPQVESAWMHLWHGQEGCAFITTMGVDVATFDYILKGPGRFQETWDNTPIPHADVSSRGAPRLGGRSLDAASALGLVLHYLSFSVMH</sequence>
<dbReference type="PANTHER" id="PTHR48471:SF1">
    <property type="entry name" value="DDE TNP4 DOMAIN-CONTAINING PROTEIN"/>
    <property type="match status" value="1"/>
</dbReference>
<dbReference type="AlphaFoldDB" id="A0A9P7USI9"/>
<evidence type="ECO:0000313" key="1">
    <source>
        <dbReference type="EMBL" id="KAG7092852.1"/>
    </source>
</evidence>
<reference evidence="1" key="1">
    <citation type="journal article" date="2021" name="Genome Biol. Evol.">
        <title>The assembled and annotated genome of the fairy-ring fungus Marasmius oreades.</title>
        <authorList>
            <person name="Hiltunen M."/>
            <person name="Ament-Velasquez S.L."/>
            <person name="Johannesson H."/>
        </authorList>
    </citation>
    <scope>NUCLEOTIDE SEQUENCE</scope>
    <source>
        <strain evidence="1">03SP1</strain>
    </source>
</reference>
<dbReference type="RefSeq" id="XP_043009322.1">
    <property type="nucleotide sequence ID" value="XM_043154034.1"/>
</dbReference>
<dbReference type="OrthoDB" id="78198at2759"/>
<dbReference type="Proteomes" id="UP001049176">
    <property type="component" value="Chromosome 5"/>
</dbReference>
<dbReference type="KEGG" id="more:E1B28_009167"/>
<organism evidence="1 2">
    <name type="scientific">Marasmius oreades</name>
    <name type="common">fairy-ring Marasmius</name>
    <dbReference type="NCBI Taxonomy" id="181124"/>
    <lineage>
        <taxon>Eukaryota</taxon>
        <taxon>Fungi</taxon>
        <taxon>Dikarya</taxon>
        <taxon>Basidiomycota</taxon>
        <taxon>Agaricomycotina</taxon>
        <taxon>Agaricomycetes</taxon>
        <taxon>Agaricomycetidae</taxon>
        <taxon>Agaricales</taxon>
        <taxon>Marasmiineae</taxon>
        <taxon>Marasmiaceae</taxon>
        <taxon>Marasmius</taxon>
    </lineage>
</organism>
<gene>
    <name evidence="1" type="ORF">E1B28_009167</name>
</gene>